<dbReference type="PROSITE" id="PS51257">
    <property type="entry name" value="PROKAR_LIPOPROTEIN"/>
    <property type="match status" value="1"/>
</dbReference>
<reference evidence="3" key="1">
    <citation type="submission" date="2018-06" db="EMBL/GenBank/DDBJ databases">
        <authorList>
            <person name="Zhirakovskaya E."/>
        </authorList>
    </citation>
    <scope>NUCLEOTIDE SEQUENCE</scope>
</reference>
<protein>
    <submittedName>
        <fullName evidence="3">Uncharacterized protein</fullName>
    </submittedName>
</protein>
<gene>
    <name evidence="3" type="ORF">MNBD_GAMMA06-1741</name>
</gene>
<keyword evidence="2" id="KW-0812">Transmembrane</keyword>
<accession>A0A3B0WII6</accession>
<name>A0A3B0WII6_9ZZZZ</name>
<feature type="region of interest" description="Disordered" evidence="1">
    <location>
        <begin position="145"/>
        <end position="183"/>
    </location>
</feature>
<keyword evidence="2" id="KW-0472">Membrane</keyword>
<evidence type="ECO:0000256" key="2">
    <source>
        <dbReference type="SAM" id="Phobius"/>
    </source>
</evidence>
<evidence type="ECO:0000256" key="1">
    <source>
        <dbReference type="SAM" id="MobiDB-lite"/>
    </source>
</evidence>
<proteinExistence type="predicted"/>
<evidence type="ECO:0000313" key="3">
    <source>
        <dbReference type="EMBL" id="VAW50447.1"/>
    </source>
</evidence>
<dbReference type="EMBL" id="UOFD01000013">
    <property type="protein sequence ID" value="VAW50447.1"/>
    <property type="molecule type" value="Genomic_DNA"/>
</dbReference>
<sequence length="183" mass="20993">MQQSKIIFLLFNFAMTACIYFIFGGSTFESQPTHTPLASNNYAETDVQNNKVNVVHYSDDQQTIPADNTFIDESHDTIAIDNPHLPVAYKTESHQIDPELETELETEENTNRERPLYLEAGQSRTFLYASTDISTDIDNINPEESENFDEHENSNAGYFLQPGQSRTFLSKHEENDYIPEEEK</sequence>
<feature type="transmembrane region" description="Helical" evidence="2">
    <location>
        <begin position="6"/>
        <end position="23"/>
    </location>
</feature>
<keyword evidence="2" id="KW-1133">Transmembrane helix</keyword>
<organism evidence="3">
    <name type="scientific">hydrothermal vent metagenome</name>
    <dbReference type="NCBI Taxonomy" id="652676"/>
    <lineage>
        <taxon>unclassified sequences</taxon>
        <taxon>metagenomes</taxon>
        <taxon>ecological metagenomes</taxon>
    </lineage>
</organism>
<dbReference type="AlphaFoldDB" id="A0A3B0WII6"/>